<dbReference type="EMBL" id="PKMF04000314">
    <property type="protein sequence ID" value="KAK7838075.1"/>
    <property type="molecule type" value="Genomic_DNA"/>
</dbReference>
<organism evidence="1 2">
    <name type="scientific">Quercus suber</name>
    <name type="common">Cork oak</name>
    <dbReference type="NCBI Taxonomy" id="58331"/>
    <lineage>
        <taxon>Eukaryota</taxon>
        <taxon>Viridiplantae</taxon>
        <taxon>Streptophyta</taxon>
        <taxon>Embryophyta</taxon>
        <taxon>Tracheophyta</taxon>
        <taxon>Spermatophyta</taxon>
        <taxon>Magnoliopsida</taxon>
        <taxon>eudicotyledons</taxon>
        <taxon>Gunneridae</taxon>
        <taxon>Pentapetalae</taxon>
        <taxon>rosids</taxon>
        <taxon>fabids</taxon>
        <taxon>Fagales</taxon>
        <taxon>Fagaceae</taxon>
        <taxon>Quercus</taxon>
    </lineage>
</organism>
<comment type="caution">
    <text evidence="1">The sequence shown here is derived from an EMBL/GenBank/DDBJ whole genome shotgun (WGS) entry which is preliminary data.</text>
</comment>
<sequence>MADSVEMGRDLAQVEANLVIVPLIALAVGHSHEHHGPDPLIKERGLTDELGAKAMMFDALEKVKKTQKAPYEE</sequence>
<gene>
    <name evidence="1" type="ORF">CFP56_020275</name>
</gene>
<dbReference type="AlphaFoldDB" id="A0AAW0KGT2"/>
<keyword evidence="2" id="KW-1185">Reference proteome</keyword>
<protein>
    <submittedName>
        <fullName evidence="1">Uncharacterized protein</fullName>
    </submittedName>
</protein>
<reference evidence="1 2" key="1">
    <citation type="journal article" date="2018" name="Sci. Data">
        <title>The draft genome sequence of cork oak.</title>
        <authorList>
            <person name="Ramos A.M."/>
            <person name="Usie A."/>
            <person name="Barbosa P."/>
            <person name="Barros P.M."/>
            <person name="Capote T."/>
            <person name="Chaves I."/>
            <person name="Simoes F."/>
            <person name="Abreu I."/>
            <person name="Carrasquinho I."/>
            <person name="Faro C."/>
            <person name="Guimaraes J.B."/>
            <person name="Mendonca D."/>
            <person name="Nobrega F."/>
            <person name="Rodrigues L."/>
            <person name="Saibo N.J.M."/>
            <person name="Varela M.C."/>
            <person name="Egas C."/>
            <person name="Matos J."/>
            <person name="Miguel C.M."/>
            <person name="Oliveira M.M."/>
            <person name="Ricardo C.P."/>
            <person name="Goncalves S."/>
        </authorList>
    </citation>
    <scope>NUCLEOTIDE SEQUENCE [LARGE SCALE GENOMIC DNA]</scope>
    <source>
        <strain evidence="2">cv. HL8</strain>
    </source>
</reference>
<dbReference type="Proteomes" id="UP000237347">
    <property type="component" value="Unassembled WGS sequence"/>
</dbReference>
<accession>A0AAW0KGT2</accession>
<evidence type="ECO:0000313" key="2">
    <source>
        <dbReference type="Proteomes" id="UP000237347"/>
    </source>
</evidence>
<evidence type="ECO:0000313" key="1">
    <source>
        <dbReference type="EMBL" id="KAK7838075.1"/>
    </source>
</evidence>
<name>A0AAW0KGT2_QUESU</name>
<proteinExistence type="predicted"/>